<evidence type="ECO:0000256" key="1">
    <source>
        <dbReference type="ARBA" id="ARBA00012172"/>
    </source>
</evidence>
<evidence type="ECO:0000313" key="6">
    <source>
        <dbReference type="Proteomes" id="UP000467840"/>
    </source>
</evidence>
<feature type="domain" description="PIPK" evidence="4">
    <location>
        <begin position="1"/>
        <end position="281"/>
    </location>
</feature>
<protein>
    <recommendedName>
        <fullName evidence="1">1-phosphatidylinositol-4-phosphate 5-kinase</fullName>
        <ecNumber evidence="1">2.7.1.68</ecNumber>
    </recommendedName>
</protein>
<dbReference type="GO" id="GO:0016308">
    <property type="term" value="F:1-phosphatidylinositol-4-phosphate 5-kinase activity"/>
    <property type="evidence" value="ECO:0007669"/>
    <property type="project" value="UniProtKB-EC"/>
</dbReference>
<dbReference type="InterPro" id="IPR027483">
    <property type="entry name" value="PInositol-4-P-4/5-kinase_C_sf"/>
</dbReference>
<keyword evidence="3" id="KW-0547">Nucleotide-binding</keyword>
<dbReference type="AlphaFoldDB" id="A0A6A6KLL6"/>
<comment type="caution">
    <text evidence="5">The sequence shown here is derived from an EMBL/GenBank/DDBJ whole genome shotgun (WGS) entry which is preliminary data.</text>
</comment>
<organism evidence="5 6">
    <name type="scientific">Hevea brasiliensis</name>
    <name type="common">Para rubber tree</name>
    <name type="synonym">Siphonia brasiliensis</name>
    <dbReference type="NCBI Taxonomy" id="3981"/>
    <lineage>
        <taxon>Eukaryota</taxon>
        <taxon>Viridiplantae</taxon>
        <taxon>Streptophyta</taxon>
        <taxon>Embryophyta</taxon>
        <taxon>Tracheophyta</taxon>
        <taxon>Spermatophyta</taxon>
        <taxon>Magnoliopsida</taxon>
        <taxon>eudicotyledons</taxon>
        <taxon>Gunneridae</taxon>
        <taxon>Pentapetalae</taxon>
        <taxon>rosids</taxon>
        <taxon>fabids</taxon>
        <taxon>Malpighiales</taxon>
        <taxon>Euphorbiaceae</taxon>
        <taxon>Crotonoideae</taxon>
        <taxon>Micrandreae</taxon>
        <taxon>Hevea</taxon>
    </lineage>
</organism>
<dbReference type="GO" id="GO:0005886">
    <property type="term" value="C:plasma membrane"/>
    <property type="evidence" value="ECO:0007669"/>
    <property type="project" value="TreeGrafter"/>
</dbReference>
<accession>A0A6A6KLL6</accession>
<reference evidence="5 6" key="1">
    <citation type="journal article" date="2020" name="Mol. Plant">
        <title>The Chromosome-Based Rubber Tree Genome Provides New Insights into Spurge Genome Evolution and Rubber Biosynthesis.</title>
        <authorList>
            <person name="Liu J."/>
            <person name="Shi C."/>
            <person name="Shi C.C."/>
            <person name="Li W."/>
            <person name="Zhang Q.J."/>
            <person name="Zhang Y."/>
            <person name="Li K."/>
            <person name="Lu H.F."/>
            <person name="Shi C."/>
            <person name="Zhu S.T."/>
            <person name="Xiao Z.Y."/>
            <person name="Nan H."/>
            <person name="Yue Y."/>
            <person name="Zhu X.G."/>
            <person name="Wu Y."/>
            <person name="Hong X.N."/>
            <person name="Fan G.Y."/>
            <person name="Tong Y."/>
            <person name="Zhang D."/>
            <person name="Mao C.L."/>
            <person name="Liu Y.L."/>
            <person name="Hao S.J."/>
            <person name="Liu W.Q."/>
            <person name="Lv M.Q."/>
            <person name="Zhang H.B."/>
            <person name="Liu Y."/>
            <person name="Hu-Tang G.R."/>
            <person name="Wang J.P."/>
            <person name="Wang J.H."/>
            <person name="Sun Y.H."/>
            <person name="Ni S.B."/>
            <person name="Chen W.B."/>
            <person name="Zhang X.C."/>
            <person name="Jiao Y.N."/>
            <person name="Eichler E.E."/>
            <person name="Li G.H."/>
            <person name="Liu X."/>
            <person name="Gao L.Z."/>
        </authorList>
    </citation>
    <scope>NUCLEOTIDE SEQUENCE [LARGE SCALE GENOMIC DNA]</scope>
    <source>
        <strain evidence="6">cv. GT1</strain>
        <tissue evidence="5">Leaf</tissue>
    </source>
</reference>
<dbReference type="Proteomes" id="UP000467840">
    <property type="component" value="Chromosome 8"/>
</dbReference>
<evidence type="ECO:0000256" key="3">
    <source>
        <dbReference type="PROSITE-ProRule" id="PRU00781"/>
    </source>
</evidence>
<dbReference type="PANTHER" id="PTHR23086">
    <property type="entry name" value="PHOSPHATIDYLINOSITOL-4-PHOSPHATE 5-KINASE"/>
    <property type="match status" value="1"/>
</dbReference>
<dbReference type="InterPro" id="IPR023610">
    <property type="entry name" value="PInositol-4/5-P-5/4-kinase"/>
</dbReference>
<evidence type="ECO:0000256" key="2">
    <source>
        <dbReference type="ARBA" id="ARBA00022777"/>
    </source>
</evidence>
<evidence type="ECO:0000259" key="4">
    <source>
        <dbReference type="PROSITE" id="PS51455"/>
    </source>
</evidence>
<keyword evidence="3" id="KW-0808">Transferase</keyword>
<dbReference type="PROSITE" id="PS51455">
    <property type="entry name" value="PIPK"/>
    <property type="match status" value="1"/>
</dbReference>
<dbReference type="Pfam" id="PF01504">
    <property type="entry name" value="PIP5K"/>
    <property type="match status" value="1"/>
</dbReference>
<dbReference type="PANTHER" id="PTHR23086:SF8">
    <property type="entry name" value="PHOSPHATIDYLINOSITOL 5-PHOSPHATE 4-KINASE, ISOFORM A"/>
    <property type="match status" value="1"/>
</dbReference>
<dbReference type="SUPFAM" id="SSF56104">
    <property type="entry name" value="SAICAR synthase-like"/>
    <property type="match status" value="1"/>
</dbReference>
<dbReference type="GO" id="GO:0005524">
    <property type="term" value="F:ATP binding"/>
    <property type="evidence" value="ECO:0007669"/>
    <property type="project" value="UniProtKB-UniRule"/>
</dbReference>
<dbReference type="SMART" id="SM00330">
    <property type="entry name" value="PIPKc"/>
    <property type="match status" value="1"/>
</dbReference>
<keyword evidence="3" id="KW-0067">ATP-binding</keyword>
<dbReference type="Gene3D" id="3.30.800.10">
    <property type="entry name" value="Phosphatidylinositol Phosphate Kinase II Beta"/>
    <property type="match status" value="1"/>
</dbReference>
<gene>
    <name evidence="5" type="ORF">GH714_038916</name>
</gene>
<keyword evidence="6" id="KW-1185">Reference proteome</keyword>
<dbReference type="GO" id="GO:0046854">
    <property type="term" value="P:phosphatidylinositol phosphate biosynthetic process"/>
    <property type="evidence" value="ECO:0007669"/>
    <property type="project" value="TreeGrafter"/>
</dbReference>
<keyword evidence="2 3" id="KW-0418">Kinase</keyword>
<dbReference type="InterPro" id="IPR027484">
    <property type="entry name" value="PInositol-4-P-5-kinase_N"/>
</dbReference>
<sequence length="281" mass="32374">MQGVLINELVLNNNFSSTSRRAKRRQKRLAKEVKRPGETIIKGHRSYDLMLSLQLGIRNLREMFKIDAADYMMSICGNDALRELSSPGKSGSIFFLSQDDRFMIKTLRKSEVQVLLKMLPDYHHHVRSYENTLITKFFGLHRIKPSSGQKFRFVVMGNMFCTELRIHRRFDLKGSSLGRSTDKIEIDENTTLKDLDLNYCFYLEPSWREALLKGSRLRASSAGDEEVDLLLPGTARLQIQLGVNMPARAEQIPGKEEKQTFHEVYDVVLYLGIIDILQETI</sequence>
<dbReference type="EC" id="2.7.1.68" evidence="1"/>
<evidence type="ECO:0000313" key="5">
    <source>
        <dbReference type="EMBL" id="KAF2289850.1"/>
    </source>
</evidence>
<dbReference type="InterPro" id="IPR002498">
    <property type="entry name" value="PInositol-4-P-4/5-kinase_core"/>
</dbReference>
<dbReference type="EMBL" id="JAAGAX010000016">
    <property type="protein sequence ID" value="KAF2289850.1"/>
    <property type="molecule type" value="Genomic_DNA"/>
</dbReference>
<proteinExistence type="predicted"/>
<name>A0A6A6KLL6_HEVBR</name>
<dbReference type="Gene3D" id="3.30.810.10">
    <property type="entry name" value="2-Layer Sandwich"/>
    <property type="match status" value="1"/>
</dbReference>